<gene>
    <name evidence="6" type="ORF">WJX75_009631</name>
</gene>
<dbReference type="PANTHER" id="PTHR23321:SF26">
    <property type="entry name" value="SMALL RIBOSOMAL SUBUNIT PROTEIN US15M"/>
    <property type="match status" value="1"/>
</dbReference>
<dbReference type="Gene3D" id="1.10.287.10">
    <property type="entry name" value="S15/NS1, RNA-binding"/>
    <property type="match status" value="1"/>
</dbReference>
<evidence type="ECO:0000313" key="6">
    <source>
        <dbReference type="EMBL" id="KAK9917922.1"/>
    </source>
</evidence>
<dbReference type="SMART" id="SM01387">
    <property type="entry name" value="Ribosomal_S15"/>
    <property type="match status" value="1"/>
</dbReference>
<dbReference type="InterPro" id="IPR000589">
    <property type="entry name" value="Ribosomal_uS15"/>
</dbReference>
<organism evidence="6 7">
    <name type="scientific">Coccomyxa subellipsoidea</name>
    <dbReference type="NCBI Taxonomy" id="248742"/>
    <lineage>
        <taxon>Eukaryota</taxon>
        <taxon>Viridiplantae</taxon>
        <taxon>Chlorophyta</taxon>
        <taxon>core chlorophytes</taxon>
        <taxon>Trebouxiophyceae</taxon>
        <taxon>Trebouxiophyceae incertae sedis</taxon>
        <taxon>Coccomyxaceae</taxon>
        <taxon>Coccomyxa</taxon>
    </lineage>
</organism>
<dbReference type="InterPro" id="IPR009068">
    <property type="entry name" value="uS15_NS1_RNA-bd_sf"/>
</dbReference>
<name>A0ABR2Z1Y2_9CHLO</name>
<dbReference type="InterPro" id="IPR005290">
    <property type="entry name" value="Ribosomal_uS15_bac-type"/>
</dbReference>
<dbReference type="CDD" id="cd00353">
    <property type="entry name" value="Ribosomal_S15p_S13e"/>
    <property type="match status" value="1"/>
</dbReference>
<accession>A0ABR2Z1Y2</accession>
<dbReference type="Proteomes" id="UP001491310">
    <property type="component" value="Unassembled WGS sequence"/>
</dbReference>
<dbReference type="EMBL" id="JALJOT010000002">
    <property type="protein sequence ID" value="KAK9917922.1"/>
    <property type="molecule type" value="Genomic_DNA"/>
</dbReference>
<reference evidence="6 7" key="1">
    <citation type="journal article" date="2024" name="Nat. Commun.">
        <title>Phylogenomics reveals the evolutionary origins of lichenization in chlorophyte algae.</title>
        <authorList>
            <person name="Puginier C."/>
            <person name="Libourel C."/>
            <person name="Otte J."/>
            <person name="Skaloud P."/>
            <person name="Haon M."/>
            <person name="Grisel S."/>
            <person name="Petersen M."/>
            <person name="Berrin J.G."/>
            <person name="Delaux P.M."/>
            <person name="Dal Grande F."/>
            <person name="Keller J."/>
        </authorList>
    </citation>
    <scope>NUCLEOTIDE SEQUENCE [LARGE SCALE GENOMIC DNA]</scope>
    <source>
        <strain evidence="6 7">SAG 216-7</strain>
    </source>
</reference>
<evidence type="ECO:0000256" key="4">
    <source>
        <dbReference type="RuleBase" id="RU003919"/>
    </source>
</evidence>
<proteinExistence type="inferred from homology"/>
<keyword evidence="2 4" id="KW-0689">Ribosomal protein</keyword>
<evidence type="ECO:0000313" key="7">
    <source>
        <dbReference type="Proteomes" id="UP001491310"/>
    </source>
</evidence>
<dbReference type="NCBIfam" id="TIGR00952">
    <property type="entry name" value="S15_bact"/>
    <property type="match status" value="1"/>
</dbReference>
<comment type="similarity">
    <text evidence="1 4">Belongs to the universal ribosomal protein uS15 family.</text>
</comment>
<keyword evidence="7" id="KW-1185">Reference proteome</keyword>
<evidence type="ECO:0000256" key="2">
    <source>
        <dbReference type="ARBA" id="ARBA00022980"/>
    </source>
</evidence>
<dbReference type="PANTHER" id="PTHR23321">
    <property type="entry name" value="RIBOSOMAL PROTEIN S15, BACTERIAL AND ORGANELLAR"/>
    <property type="match status" value="1"/>
</dbReference>
<evidence type="ECO:0000256" key="1">
    <source>
        <dbReference type="ARBA" id="ARBA00008434"/>
    </source>
</evidence>
<dbReference type="Gene3D" id="6.10.250.3130">
    <property type="match status" value="1"/>
</dbReference>
<dbReference type="Pfam" id="PF00312">
    <property type="entry name" value="Ribosomal_S15"/>
    <property type="match status" value="1"/>
</dbReference>
<sequence length="175" mass="19431">MAQVMCNVPQSLASCRCPPSSSASRRGFLQGTAVPATCRVRASIPRTAFLTIEARYRGKGTDLSKIDQFKRHEADVGSTEIQIARISARVTQLTGHLQTHRKDYATTRGLVILLGQRRRLLTYLYKHNRPKYEQLLRELNIRPLKVQAARGVIVKLSEGSEVEVMGAEEVAAATV</sequence>
<evidence type="ECO:0000256" key="3">
    <source>
        <dbReference type="ARBA" id="ARBA00023274"/>
    </source>
</evidence>
<evidence type="ECO:0000256" key="5">
    <source>
        <dbReference type="RuleBase" id="RU003920"/>
    </source>
</evidence>
<comment type="caution">
    <text evidence="6">The sequence shown here is derived from an EMBL/GenBank/DDBJ whole genome shotgun (WGS) entry which is preliminary data.</text>
</comment>
<dbReference type="PROSITE" id="PS00362">
    <property type="entry name" value="RIBOSOMAL_S15"/>
    <property type="match status" value="1"/>
</dbReference>
<keyword evidence="3 4" id="KW-0687">Ribonucleoprotein</keyword>
<dbReference type="HAMAP" id="MF_01343_B">
    <property type="entry name" value="Ribosomal_uS15_B"/>
    <property type="match status" value="1"/>
</dbReference>
<protein>
    <recommendedName>
        <fullName evidence="5">30S ribosomal protein S15</fullName>
    </recommendedName>
</protein>
<dbReference type="SUPFAM" id="SSF47060">
    <property type="entry name" value="S15/NS1 RNA-binding domain"/>
    <property type="match status" value="1"/>
</dbReference>